<evidence type="ECO:0000313" key="1">
    <source>
        <dbReference type="EMBL" id="CAH9135841.1"/>
    </source>
</evidence>
<dbReference type="AlphaFoldDB" id="A0AAV0FJS9"/>
<reference evidence="1" key="1">
    <citation type="submission" date="2022-07" db="EMBL/GenBank/DDBJ databases">
        <authorList>
            <person name="Macas J."/>
            <person name="Novak P."/>
            <person name="Neumann P."/>
        </authorList>
    </citation>
    <scope>NUCLEOTIDE SEQUENCE</scope>
</reference>
<comment type="caution">
    <text evidence="1">The sequence shown here is derived from an EMBL/GenBank/DDBJ whole genome shotgun (WGS) entry which is preliminary data.</text>
</comment>
<gene>
    <name evidence="1" type="ORF">CEPIT_LOCUS34827</name>
</gene>
<dbReference type="Proteomes" id="UP001152523">
    <property type="component" value="Unassembled WGS sequence"/>
</dbReference>
<accession>A0AAV0FJS9</accession>
<keyword evidence="2" id="KW-1185">Reference proteome</keyword>
<proteinExistence type="predicted"/>
<name>A0AAV0FJS9_9ASTE</name>
<protein>
    <submittedName>
        <fullName evidence="1">Uncharacterized protein</fullName>
    </submittedName>
</protein>
<organism evidence="1 2">
    <name type="scientific">Cuscuta epithymum</name>
    <dbReference type="NCBI Taxonomy" id="186058"/>
    <lineage>
        <taxon>Eukaryota</taxon>
        <taxon>Viridiplantae</taxon>
        <taxon>Streptophyta</taxon>
        <taxon>Embryophyta</taxon>
        <taxon>Tracheophyta</taxon>
        <taxon>Spermatophyta</taxon>
        <taxon>Magnoliopsida</taxon>
        <taxon>eudicotyledons</taxon>
        <taxon>Gunneridae</taxon>
        <taxon>Pentapetalae</taxon>
        <taxon>asterids</taxon>
        <taxon>lamiids</taxon>
        <taxon>Solanales</taxon>
        <taxon>Convolvulaceae</taxon>
        <taxon>Cuscuteae</taxon>
        <taxon>Cuscuta</taxon>
        <taxon>Cuscuta subgen. Cuscuta</taxon>
    </lineage>
</organism>
<dbReference type="EMBL" id="CAMAPF010000991">
    <property type="protein sequence ID" value="CAH9135841.1"/>
    <property type="molecule type" value="Genomic_DNA"/>
</dbReference>
<evidence type="ECO:0000313" key="2">
    <source>
        <dbReference type="Proteomes" id="UP001152523"/>
    </source>
</evidence>
<sequence>MASTFLLNLATGEDDSHFNCRAGHIKQHIYNLLYLMMKLELGRLRSRRRRLPTRDGAVLSEGCQCRSEVVLLDWRQHQRDSLESKLGGHGGSGRHRRKWRWWAASLYTVVFCGVAERHSPQRLCTVQVETWCWGPAFPRWVTML</sequence>